<keyword evidence="1" id="KW-0812">Transmembrane</keyword>
<evidence type="ECO:0000313" key="3">
    <source>
        <dbReference type="EMBL" id="RAL23960.1"/>
    </source>
</evidence>
<proteinExistence type="predicted"/>
<evidence type="ECO:0000256" key="1">
    <source>
        <dbReference type="SAM" id="Phobius"/>
    </source>
</evidence>
<dbReference type="Proteomes" id="UP000249169">
    <property type="component" value="Unassembled WGS sequence"/>
</dbReference>
<dbReference type="OrthoDB" id="5509175at2"/>
<keyword evidence="4" id="KW-1185">Reference proteome</keyword>
<reference evidence="3 4" key="1">
    <citation type="submission" date="2018-05" db="EMBL/GenBank/DDBJ databases">
        <title>Lujinxingia marina gen. nov. sp. nov., a new facultative anaerobic member of the class Deltaproteobacteria, and proposal of Lujinxingaceae fam. nov.</title>
        <authorList>
            <person name="Li C.-M."/>
        </authorList>
    </citation>
    <scope>NUCLEOTIDE SEQUENCE [LARGE SCALE GENOMIC DNA]</scope>
    <source>
        <strain evidence="3 4">B210</strain>
    </source>
</reference>
<keyword evidence="1" id="KW-1133">Transmembrane helix</keyword>
<comment type="caution">
    <text evidence="3">The sequence shown here is derived from an EMBL/GenBank/DDBJ whole genome shotgun (WGS) entry which is preliminary data.</text>
</comment>
<feature type="transmembrane region" description="Helical" evidence="1">
    <location>
        <begin position="194"/>
        <end position="217"/>
    </location>
</feature>
<dbReference type="AlphaFoldDB" id="A0A328C8Z6"/>
<organism evidence="3 4">
    <name type="scientific">Lujinxingia litoralis</name>
    <dbReference type="NCBI Taxonomy" id="2211119"/>
    <lineage>
        <taxon>Bacteria</taxon>
        <taxon>Deltaproteobacteria</taxon>
        <taxon>Bradymonadales</taxon>
        <taxon>Lujinxingiaceae</taxon>
        <taxon>Lujinxingia</taxon>
    </lineage>
</organism>
<feature type="signal peptide" evidence="2">
    <location>
        <begin position="1"/>
        <end position="28"/>
    </location>
</feature>
<dbReference type="RefSeq" id="WP_111729214.1">
    <property type="nucleotide sequence ID" value="NZ_QHKO01000002.1"/>
</dbReference>
<accession>A0A328C8Z6</accession>
<keyword evidence="2" id="KW-0732">Signal</keyword>
<sequence length="233" mass="25313">MPHLSLLSPRTFALTLSAALLLSAPALATAATNTQCQTLDDMPAASTFAPLVERLPAEHPAGPVLESWEARRHQALQACTRGEQPLDDAAFKTLKQRADFFREATAASQRLDHYRERRAELIDQALAEAEISKPTHQRLQDRLRACMEHAYQELPTGEGGAPQYHAWNTPIERCLSTLDLELRDLASAEEGSSWGTFLLLLLVMLGLSGGGIALALLKTRNAEPGDTPPAADG</sequence>
<evidence type="ECO:0000256" key="2">
    <source>
        <dbReference type="SAM" id="SignalP"/>
    </source>
</evidence>
<evidence type="ECO:0000313" key="4">
    <source>
        <dbReference type="Proteomes" id="UP000249169"/>
    </source>
</evidence>
<feature type="chain" id="PRO_5016463330" evidence="2">
    <location>
        <begin position="29"/>
        <end position="233"/>
    </location>
</feature>
<keyword evidence="1" id="KW-0472">Membrane</keyword>
<gene>
    <name evidence="3" type="ORF">DL240_07370</name>
</gene>
<name>A0A328C8Z6_9DELT</name>
<protein>
    <submittedName>
        <fullName evidence="3">Uncharacterized protein</fullName>
    </submittedName>
</protein>
<dbReference type="EMBL" id="QHKO01000002">
    <property type="protein sequence ID" value="RAL23960.1"/>
    <property type="molecule type" value="Genomic_DNA"/>
</dbReference>